<dbReference type="Proteomes" id="UP001277803">
    <property type="component" value="Unassembled WGS sequence"/>
</dbReference>
<gene>
    <name evidence="2" type="ORF">BLLFYP82_00851</name>
    <name evidence="1" type="ORF">RS890_09320</name>
</gene>
<reference evidence="2" key="1">
    <citation type="submission" date="2019-11" db="EMBL/GenBank/DDBJ databases">
        <authorList>
            <person name="Feng L."/>
        </authorList>
    </citation>
    <scope>NUCLEOTIDE SEQUENCE</scope>
    <source>
        <strain evidence="2">BlongumLFYP82</strain>
    </source>
</reference>
<reference evidence="1" key="2">
    <citation type="submission" date="2023-10" db="EMBL/GenBank/DDBJ databases">
        <title>Rapid discrimination of Bifidobacterium longum Subspecies based on MALDI-TOF MS and Machine Learning.</title>
        <authorList>
            <person name="Chen J."/>
        </authorList>
    </citation>
    <scope>NUCLEOTIDE SEQUENCE</scope>
    <source>
        <strain evidence="1">YGMCC0039</strain>
    </source>
</reference>
<name>A0A6N2S9N7_BIFLN</name>
<accession>A0A6N2S9N7</accession>
<dbReference type="EMBL" id="JAWLRA010000035">
    <property type="protein sequence ID" value="MDW3127260.1"/>
    <property type="molecule type" value="Genomic_DNA"/>
</dbReference>
<dbReference type="InterPro" id="IPR027417">
    <property type="entry name" value="P-loop_NTPase"/>
</dbReference>
<evidence type="ECO:0000313" key="1">
    <source>
        <dbReference type="EMBL" id="MDW3127260.1"/>
    </source>
</evidence>
<organism evidence="2">
    <name type="scientific">Bifidobacterium longum</name>
    <dbReference type="NCBI Taxonomy" id="216816"/>
    <lineage>
        <taxon>Bacteria</taxon>
        <taxon>Bacillati</taxon>
        <taxon>Actinomycetota</taxon>
        <taxon>Actinomycetes</taxon>
        <taxon>Bifidobacteriales</taxon>
        <taxon>Bifidobacteriaceae</taxon>
        <taxon>Bifidobacterium</taxon>
    </lineage>
</organism>
<dbReference type="AlphaFoldDB" id="A0A6N2S9N7"/>
<dbReference type="EMBL" id="CACRSV010000013">
    <property type="protein sequence ID" value="VYS88921.1"/>
    <property type="molecule type" value="Genomic_DNA"/>
</dbReference>
<protein>
    <submittedName>
        <fullName evidence="2">Uncharacterized protein</fullName>
    </submittedName>
</protein>
<dbReference type="RefSeq" id="WP_144169813.1">
    <property type="nucleotide sequence ID" value="NZ_CACRSV010000013.1"/>
</dbReference>
<sequence>MKTNLTLAQPGNVYALGDFCAIVHLYVIGVSHSKIGFMKDFFDQVLVPDHSFEEMAKRRPRSGNKIGKHMMQAGPWTGINETDLVKFFNGSRKLPSWKAKDFYRCLDILMDELKHEIQPEVKTTQERLDNLAAAARISAEQTELLAMRNHYLAALDEKDQDHPDFEKYKPRNWFHEDFYYSMRSKLQDILYLIHMPNAGKADFDRQTFDITIDGYSKAAEQGKGYCALLNTVLLLAFHDYLNRRSSHALQWLLIDTPLLGFDEGVHAISTSMRAGLFDALKGQAKDQQIIILENTDHIDELDFDSNVNLIRFTKNRHQGRYGYLNDVYDITETTPLR</sequence>
<evidence type="ECO:0000313" key="2">
    <source>
        <dbReference type="EMBL" id="VYS88921.1"/>
    </source>
</evidence>
<dbReference type="Gene3D" id="3.40.50.300">
    <property type="entry name" value="P-loop containing nucleotide triphosphate hydrolases"/>
    <property type="match status" value="1"/>
</dbReference>
<proteinExistence type="predicted"/>